<name>A0A5Q2QC49_9GAMM</name>
<reference evidence="9 10" key="1">
    <citation type="submission" date="2019-11" db="EMBL/GenBank/DDBJ databases">
        <authorList>
            <person name="Khan S.A."/>
            <person name="Jeon C.O."/>
            <person name="Chun B.H."/>
        </authorList>
    </citation>
    <scope>NUCLEOTIDE SEQUENCE [LARGE SCALE GENOMIC DNA]</scope>
    <source>
        <strain evidence="9 10">IMCC 1097</strain>
    </source>
</reference>
<keyword evidence="4 8" id="KW-1003">Cell membrane</keyword>
<evidence type="ECO:0000313" key="9">
    <source>
        <dbReference type="EMBL" id="QGG79410.1"/>
    </source>
</evidence>
<feature type="transmembrane region" description="Helical" evidence="8">
    <location>
        <begin position="233"/>
        <end position="253"/>
    </location>
</feature>
<dbReference type="RefSeq" id="WP_153712914.1">
    <property type="nucleotide sequence ID" value="NZ_CP045871.1"/>
</dbReference>
<proteinExistence type="inferred from homology"/>
<gene>
    <name evidence="9" type="ORF">GH975_02040</name>
</gene>
<comment type="subcellular location">
    <subcellularLocation>
        <location evidence="1 8">Cell membrane</location>
        <topology evidence="1 8">Multi-pass membrane protein</topology>
    </subcellularLocation>
</comment>
<comment type="similarity">
    <text evidence="2 8">Belongs to the 4-toluene sulfonate uptake permease (TSUP) (TC 2.A.102) family.</text>
</comment>
<protein>
    <recommendedName>
        <fullName evidence="8">Probable membrane transporter protein</fullName>
    </recommendedName>
</protein>
<dbReference type="KEGG" id="llp:GH975_02040"/>
<organism evidence="9 10">
    <name type="scientific">Litorivicinus lipolyticus</name>
    <dbReference type="NCBI Taxonomy" id="418701"/>
    <lineage>
        <taxon>Bacteria</taxon>
        <taxon>Pseudomonadati</taxon>
        <taxon>Pseudomonadota</taxon>
        <taxon>Gammaproteobacteria</taxon>
        <taxon>Oceanospirillales</taxon>
        <taxon>Litorivicinaceae</taxon>
        <taxon>Litorivicinus</taxon>
    </lineage>
</organism>
<feature type="transmembrane region" description="Helical" evidence="8">
    <location>
        <begin position="42"/>
        <end position="64"/>
    </location>
</feature>
<keyword evidence="10" id="KW-1185">Reference proteome</keyword>
<feature type="transmembrane region" description="Helical" evidence="8">
    <location>
        <begin position="103"/>
        <end position="123"/>
    </location>
</feature>
<dbReference type="PANTHER" id="PTHR30269">
    <property type="entry name" value="TRANSMEMBRANE PROTEIN YFCA"/>
    <property type="match status" value="1"/>
</dbReference>
<accession>A0A5Q2QC49</accession>
<evidence type="ECO:0000256" key="6">
    <source>
        <dbReference type="ARBA" id="ARBA00022989"/>
    </source>
</evidence>
<dbReference type="OrthoDB" id="7029178at2"/>
<sequence length="256" mass="27036">MAALEIHWIGLLLAIFVGSYVQTLSGFALGMLVMGFATGFGLAPIAFTAMLVSASAFLNSALGLQRHWRQIPWRSALWLLALQSPMMVAGVYALNVLSGDSVAWLEILMGTIFMLTAATSVMTPPRNARTSGPGVMALTGALSGFLGGLFSTGGPPLVFTLYRQPWSLPVVRACLFLMFSVSSIVRLAVVGVNGDWSVELGYAIAIALPAIAAGAFAARRWSPALSDTNFRRAAYALLSALGLWLVVSGIGLLRAI</sequence>
<feature type="transmembrane region" description="Helical" evidence="8">
    <location>
        <begin position="166"/>
        <end position="188"/>
    </location>
</feature>
<evidence type="ECO:0000256" key="4">
    <source>
        <dbReference type="ARBA" id="ARBA00022475"/>
    </source>
</evidence>
<feature type="transmembrane region" description="Helical" evidence="8">
    <location>
        <begin position="12"/>
        <end position="36"/>
    </location>
</feature>
<keyword evidence="3" id="KW-0813">Transport</keyword>
<keyword evidence="7 8" id="KW-0472">Membrane</keyword>
<dbReference type="InterPro" id="IPR002781">
    <property type="entry name" value="TM_pro_TauE-like"/>
</dbReference>
<evidence type="ECO:0000256" key="7">
    <source>
        <dbReference type="ARBA" id="ARBA00023136"/>
    </source>
</evidence>
<evidence type="ECO:0000256" key="3">
    <source>
        <dbReference type="ARBA" id="ARBA00022448"/>
    </source>
</evidence>
<feature type="transmembrane region" description="Helical" evidence="8">
    <location>
        <begin position="76"/>
        <end position="97"/>
    </location>
</feature>
<evidence type="ECO:0000256" key="2">
    <source>
        <dbReference type="ARBA" id="ARBA00009142"/>
    </source>
</evidence>
<dbReference type="Pfam" id="PF01925">
    <property type="entry name" value="TauE"/>
    <property type="match status" value="1"/>
</dbReference>
<dbReference type="Proteomes" id="UP000388235">
    <property type="component" value="Chromosome"/>
</dbReference>
<keyword evidence="5 8" id="KW-0812">Transmembrane</keyword>
<evidence type="ECO:0000256" key="1">
    <source>
        <dbReference type="ARBA" id="ARBA00004651"/>
    </source>
</evidence>
<dbReference type="InterPro" id="IPR052017">
    <property type="entry name" value="TSUP"/>
</dbReference>
<evidence type="ECO:0000313" key="10">
    <source>
        <dbReference type="Proteomes" id="UP000388235"/>
    </source>
</evidence>
<dbReference type="GO" id="GO:0005886">
    <property type="term" value="C:plasma membrane"/>
    <property type="evidence" value="ECO:0007669"/>
    <property type="project" value="UniProtKB-SubCell"/>
</dbReference>
<evidence type="ECO:0000256" key="5">
    <source>
        <dbReference type="ARBA" id="ARBA00022692"/>
    </source>
</evidence>
<dbReference type="PANTHER" id="PTHR30269:SF37">
    <property type="entry name" value="MEMBRANE TRANSPORTER PROTEIN"/>
    <property type="match status" value="1"/>
</dbReference>
<feature type="transmembrane region" description="Helical" evidence="8">
    <location>
        <begin position="200"/>
        <end position="221"/>
    </location>
</feature>
<feature type="transmembrane region" description="Helical" evidence="8">
    <location>
        <begin position="135"/>
        <end position="154"/>
    </location>
</feature>
<keyword evidence="6 8" id="KW-1133">Transmembrane helix</keyword>
<dbReference type="EMBL" id="CP045871">
    <property type="protein sequence ID" value="QGG79410.1"/>
    <property type="molecule type" value="Genomic_DNA"/>
</dbReference>
<evidence type="ECO:0000256" key="8">
    <source>
        <dbReference type="RuleBase" id="RU363041"/>
    </source>
</evidence>
<dbReference type="AlphaFoldDB" id="A0A5Q2QC49"/>